<protein>
    <submittedName>
        <fullName evidence="2">Uncharacterized protein</fullName>
    </submittedName>
</protein>
<feature type="region of interest" description="Disordered" evidence="1">
    <location>
        <begin position="175"/>
        <end position="204"/>
    </location>
</feature>
<comment type="caution">
    <text evidence="2">The sequence shown here is derived from an EMBL/GenBank/DDBJ whole genome shotgun (WGS) entry which is preliminary data.</text>
</comment>
<organism evidence="2 3">
    <name type="scientific">Polarella glacialis</name>
    <name type="common">Dinoflagellate</name>
    <dbReference type="NCBI Taxonomy" id="89957"/>
    <lineage>
        <taxon>Eukaryota</taxon>
        <taxon>Sar</taxon>
        <taxon>Alveolata</taxon>
        <taxon>Dinophyceae</taxon>
        <taxon>Suessiales</taxon>
        <taxon>Suessiaceae</taxon>
        <taxon>Polarella</taxon>
    </lineage>
</organism>
<dbReference type="Gene3D" id="1.20.120.1910">
    <property type="entry name" value="Cysteine-tRNA ligase, C-terminal anti-codon recognition domain"/>
    <property type="match status" value="1"/>
</dbReference>
<gene>
    <name evidence="2" type="ORF">PGLA1383_LOCUS28078</name>
</gene>
<dbReference type="AlphaFoldDB" id="A0A813FI99"/>
<sequence length="241" mass="25868">LQGVIIGYSNNGGITDTEIATLVVQREKARIAKDFALSDVIRDELKSCGCDIMDKQKVWKTSDGRSGLVPSWSMITGQPGPGEAPMMQQHAYMPMQHMQQMQQMPQPMQQRYQPAPQMQPQMQQSSAVTQAVQAALSAAGVSPETAARTLQLLHQQQGGCGGCGGGCGAYGGGRPGAAPQAVSRPNFSNGGRAQQQTQPATSASGELQQALSIVQRCKGRAASNEEIEWLVAVRERFRQNK</sequence>
<dbReference type="InterPro" id="IPR009080">
    <property type="entry name" value="tRNAsynth_Ia_anticodon-bd"/>
</dbReference>
<evidence type="ECO:0000313" key="2">
    <source>
        <dbReference type="EMBL" id="CAE8610251.1"/>
    </source>
</evidence>
<feature type="non-terminal residue" evidence="2">
    <location>
        <position position="1"/>
    </location>
</feature>
<feature type="compositionally biased region" description="Polar residues" evidence="1">
    <location>
        <begin position="183"/>
        <end position="192"/>
    </location>
</feature>
<proteinExistence type="predicted"/>
<feature type="non-terminal residue" evidence="2">
    <location>
        <position position="241"/>
    </location>
</feature>
<dbReference type="SUPFAM" id="SSF47323">
    <property type="entry name" value="Anticodon-binding domain of a subclass of class I aminoacyl-tRNA synthetases"/>
    <property type="match status" value="1"/>
</dbReference>
<dbReference type="Proteomes" id="UP000654075">
    <property type="component" value="Unassembled WGS sequence"/>
</dbReference>
<accession>A0A813FI99</accession>
<evidence type="ECO:0000256" key="1">
    <source>
        <dbReference type="SAM" id="MobiDB-lite"/>
    </source>
</evidence>
<dbReference type="GO" id="GO:0006418">
    <property type="term" value="P:tRNA aminoacylation for protein translation"/>
    <property type="evidence" value="ECO:0007669"/>
    <property type="project" value="InterPro"/>
</dbReference>
<dbReference type="EMBL" id="CAJNNV010024592">
    <property type="protein sequence ID" value="CAE8610251.1"/>
    <property type="molecule type" value="Genomic_DNA"/>
</dbReference>
<name>A0A813FI99_POLGL</name>
<keyword evidence="3" id="KW-1185">Reference proteome</keyword>
<dbReference type="GO" id="GO:0005524">
    <property type="term" value="F:ATP binding"/>
    <property type="evidence" value="ECO:0007669"/>
    <property type="project" value="InterPro"/>
</dbReference>
<dbReference type="GO" id="GO:0004812">
    <property type="term" value="F:aminoacyl-tRNA ligase activity"/>
    <property type="evidence" value="ECO:0007669"/>
    <property type="project" value="InterPro"/>
</dbReference>
<reference evidence="2" key="1">
    <citation type="submission" date="2021-02" db="EMBL/GenBank/DDBJ databases">
        <authorList>
            <person name="Dougan E. K."/>
            <person name="Rhodes N."/>
            <person name="Thang M."/>
            <person name="Chan C."/>
        </authorList>
    </citation>
    <scope>NUCLEOTIDE SEQUENCE</scope>
</reference>
<evidence type="ECO:0000313" key="3">
    <source>
        <dbReference type="Proteomes" id="UP000654075"/>
    </source>
</evidence>
<feature type="compositionally biased region" description="Low complexity" evidence="1">
    <location>
        <begin position="193"/>
        <end position="204"/>
    </location>
</feature>